<dbReference type="EMBL" id="JBHRSQ010000009">
    <property type="protein sequence ID" value="MFC2991843.1"/>
    <property type="molecule type" value="Genomic_DNA"/>
</dbReference>
<accession>A0ABV7B4K5</accession>
<dbReference type="RefSeq" id="WP_379756927.1">
    <property type="nucleotide sequence ID" value="NZ_JBHRSQ010000009.1"/>
</dbReference>
<evidence type="ECO:0000256" key="1">
    <source>
        <dbReference type="SAM" id="SignalP"/>
    </source>
</evidence>
<gene>
    <name evidence="2" type="ORF">ACFODV_07330</name>
</gene>
<reference evidence="3" key="1">
    <citation type="journal article" date="2019" name="Int. J. Syst. Evol. Microbiol.">
        <title>The Global Catalogue of Microorganisms (GCM) 10K type strain sequencing project: providing services to taxonomists for standard genome sequencing and annotation.</title>
        <authorList>
            <consortium name="The Broad Institute Genomics Platform"/>
            <consortium name="The Broad Institute Genome Sequencing Center for Infectious Disease"/>
            <person name="Wu L."/>
            <person name="Ma J."/>
        </authorList>
    </citation>
    <scope>NUCLEOTIDE SEQUENCE [LARGE SCALE GENOMIC DNA]</scope>
    <source>
        <strain evidence="3">KCTC 52660</strain>
    </source>
</reference>
<evidence type="ECO:0000313" key="3">
    <source>
        <dbReference type="Proteomes" id="UP001595386"/>
    </source>
</evidence>
<dbReference type="Proteomes" id="UP001595386">
    <property type="component" value="Unassembled WGS sequence"/>
</dbReference>
<keyword evidence="3" id="KW-1185">Reference proteome</keyword>
<proteinExistence type="predicted"/>
<feature type="signal peptide" evidence="1">
    <location>
        <begin position="1"/>
        <end position="27"/>
    </location>
</feature>
<sequence>MAITTQPAAWVTGLLTALMLTSGAAMATPSIEGFLSAEFGMSPDEVRERLADDGIVEVSEKQTADGDLLIDGRLGGDPAAGEPAVETDLRYVFPAGSERLALVVAFHPEVADHAAVKARLMGEYGQPWEEEMADWWLEQLAEGMPATPLGFSAWGGDETQRHRFVRLWRFEDYLTVEYLDSRRLSERE</sequence>
<comment type="caution">
    <text evidence="2">The sequence shown here is derived from an EMBL/GenBank/DDBJ whole genome shotgun (WGS) entry which is preliminary data.</text>
</comment>
<evidence type="ECO:0000313" key="2">
    <source>
        <dbReference type="EMBL" id="MFC2991843.1"/>
    </source>
</evidence>
<name>A0ABV7B4K5_9GAMM</name>
<organism evidence="2 3">
    <name type="scientific">Halomonas tibetensis</name>
    <dbReference type="NCBI Taxonomy" id="2259590"/>
    <lineage>
        <taxon>Bacteria</taxon>
        <taxon>Pseudomonadati</taxon>
        <taxon>Pseudomonadota</taxon>
        <taxon>Gammaproteobacteria</taxon>
        <taxon>Oceanospirillales</taxon>
        <taxon>Halomonadaceae</taxon>
        <taxon>Halomonas</taxon>
    </lineage>
</organism>
<feature type="chain" id="PRO_5045966092" evidence="1">
    <location>
        <begin position="28"/>
        <end position="188"/>
    </location>
</feature>
<protein>
    <submittedName>
        <fullName evidence="2">Uncharacterized protein</fullName>
    </submittedName>
</protein>
<keyword evidence="1" id="KW-0732">Signal</keyword>